<gene>
    <name evidence="2" type="ORF">O6P43_012477</name>
</gene>
<evidence type="ECO:0000313" key="3">
    <source>
        <dbReference type="Proteomes" id="UP001163823"/>
    </source>
</evidence>
<evidence type="ECO:0000313" key="2">
    <source>
        <dbReference type="EMBL" id="KAJ7968365.1"/>
    </source>
</evidence>
<feature type="compositionally biased region" description="Basic and acidic residues" evidence="1">
    <location>
        <begin position="295"/>
        <end position="317"/>
    </location>
</feature>
<feature type="region of interest" description="Disordered" evidence="1">
    <location>
        <begin position="284"/>
        <end position="333"/>
    </location>
</feature>
<dbReference type="AlphaFoldDB" id="A0AAD7M465"/>
<evidence type="ECO:0000256" key="1">
    <source>
        <dbReference type="SAM" id="MobiDB-lite"/>
    </source>
</evidence>
<feature type="region of interest" description="Disordered" evidence="1">
    <location>
        <begin position="132"/>
        <end position="154"/>
    </location>
</feature>
<feature type="compositionally biased region" description="Polar residues" evidence="1">
    <location>
        <begin position="348"/>
        <end position="365"/>
    </location>
</feature>
<sequence length="597" mass="67445">MEETRSLQIQEEEEEELGDEFYEKIEAPKFVDLKAPDHFRPDDRYWFCLRVGCDQKHEEELDCEEINKNFVLRVMAARSPNVRLRKALIRKEQSTNPKWPLTAPTKSSKSRVTRLALISSVSQKMIDNKLRTRPVSKVSATPSRKVKESSSMAKAFTTPRNQRRLLNPNNFRSVRNPKPTNVVVPKNRVVAKALVFNSPKKAVKTKSSIELNTAMKTLYSAMKKLEINGGKKHEAGKQLPIAASRKQLRGREVKSRVFDSLHSHCRKGQESKSLRCFKKKTEKGLEKSQASLPHEGAEPEHDYSDMEIDEKSRDGSLERGVVSDTSENSKGNENEVFLKTVSVGIISSDSCPGDNDTTSLSSSEGIKTCEESYHEKEAKPNSDKGKIPKAMESDNKENVLGFSDDKENNNLVTENDERENPSTSDDNRIPIFSDGTVLNKHEASIKNKQKSISAATGAQVVKYRKPKPTNPMPFRLRTEERGILKEANMEKKLHAPLKEITSTVPQGGKAPIKKHQKVNQGRIGSTCTRNSMNRKASVITPHGQAVPNYQKPIHLIKQRERCQDKAAQEWKDNLRRKSPIVRPQSVLSTKKKKVFCL</sequence>
<organism evidence="2 3">
    <name type="scientific">Quillaja saponaria</name>
    <name type="common">Soap bark tree</name>
    <dbReference type="NCBI Taxonomy" id="32244"/>
    <lineage>
        <taxon>Eukaryota</taxon>
        <taxon>Viridiplantae</taxon>
        <taxon>Streptophyta</taxon>
        <taxon>Embryophyta</taxon>
        <taxon>Tracheophyta</taxon>
        <taxon>Spermatophyta</taxon>
        <taxon>Magnoliopsida</taxon>
        <taxon>eudicotyledons</taxon>
        <taxon>Gunneridae</taxon>
        <taxon>Pentapetalae</taxon>
        <taxon>rosids</taxon>
        <taxon>fabids</taxon>
        <taxon>Fabales</taxon>
        <taxon>Quillajaceae</taxon>
        <taxon>Quillaja</taxon>
    </lineage>
</organism>
<dbReference type="KEGG" id="qsa:O6P43_012477"/>
<dbReference type="Proteomes" id="UP001163823">
    <property type="component" value="Chromosome 5"/>
</dbReference>
<name>A0AAD7M465_QUISA</name>
<feature type="compositionally biased region" description="Basic and acidic residues" evidence="1">
    <location>
        <begin position="367"/>
        <end position="408"/>
    </location>
</feature>
<reference evidence="2" key="1">
    <citation type="journal article" date="2023" name="Science">
        <title>Elucidation of the pathway for biosynthesis of saponin adjuvants from the soapbark tree.</title>
        <authorList>
            <person name="Reed J."/>
            <person name="Orme A."/>
            <person name="El-Demerdash A."/>
            <person name="Owen C."/>
            <person name="Martin L.B.B."/>
            <person name="Misra R.C."/>
            <person name="Kikuchi S."/>
            <person name="Rejzek M."/>
            <person name="Martin A.C."/>
            <person name="Harkess A."/>
            <person name="Leebens-Mack J."/>
            <person name="Louveau T."/>
            <person name="Stephenson M.J."/>
            <person name="Osbourn A."/>
        </authorList>
    </citation>
    <scope>NUCLEOTIDE SEQUENCE</scope>
    <source>
        <strain evidence="2">S10</strain>
    </source>
</reference>
<protein>
    <submittedName>
        <fullName evidence="2">Neurofilament heavy protein</fullName>
    </submittedName>
</protein>
<proteinExistence type="predicted"/>
<feature type="region of interest" description="Disordered" evidence="1">
    <location>
        <begin position="348"/>
        <end position="430"/>
    </location>
</feature>
<keyword evidence="3" id="KW-1185">Reference proteome</keyword>
<dbReference type="EMBL" id="JARAOO010000005">
    <property type="protein sequence ID" value="KAJ7968365.1"/>
    <property type="molecule type" value="Genomic_DNA"/>
</dbReference>
<comment type="caution">
    <text evidence="2">The sequence shown here is derived from an EMBL/GenBank/DDBJ whole genome shotgun (WGS) entry which is preliminary data.</text>
</comment>
<dbReference type="PANTHER" id="PTHR37241">
    <property type="entry name" value="NEUROFILAMENT HEAVY PROTEIN"/>
    <property type="match status" value="1"/>
</dbReference>
<dbReference type="PANTHER" id="PTHR37241:SF1">
    <property type="entry name" value="NEUROFILAMENT HEAVY PROTEIN"/>
    <property type="match status" value="1"/>
</dbReference>
<accession>A0AAD7M465</accession>